<keyword evidence="5" id="KW-0804">Transcription</keyword>
<dbReference type="SUPFAM" id="SSF46785">
    <property type="entry name" value="Winged helix' DNA-binding domain"/>
    <property type="match status" value="1"/>
</dbReference>
<dbReference type="SMART" id="SM00347">
    <property type="entry name" value="HTH_MARR"/>
    <property type="match status" value="1"/>
</dbReference>
<proteinExistence type="predicted"/>
<keyword evidence="8" id="KW-1185">Reference proteome</keyword>
<evidence type="ECO:0000313" key="8">
    <source>
        <dbReference type="Proteomes" id="UP000306888"/>
    </source>
</evidence>
<evidence type="ECO:0000259" key="6">
    <source>
        <dbReference type="PROSITE" id="PS50995"/>
    </source>
</evidence>
<dbReference type="GO" id="GO:0006950">
    <property type="term" value="P:response to stress"/>
    <property type="evidence" value="ECO:0007669"/>
    <property type="project" value="TreeGrafter"/>
</dbReference>
<dbReference type="RefSeq" id="WP_136005125.1">
    <property type="nucleotide sequence ID" value="NZ_SRYR01000001.1"/>
</dbReference>
<dbReference type="Pfam" id="PF22381">
    <property type="entry name" value="Staph_reg_Sar_Rot"/>
    <property type="match status" value="1"/>
</dbReference>
<comment type="caution">
    <text evidence="7">The sequence shown here is derived from an EMBL/GenBank/DDBJ whole genome shotgun (WGS) entry which is preliminary data.</text>
</comment>
<evidence type="ECO:0000256" key="4">
    <source>
        <dbReference type="ARBA" id="ARBA00023125"/>
    </source>
</evidence>
<dbReference type="AlphaFoldDB" id="A0A4S2DQI2"/>
<keyword evidence="3" id="KW-0805">Transcription regulation</keyword>
<accession>A0A4S2DQI2</accession>
<comment type="subcellular location">
    <subcellularLocation>
        <location evidence="1">Cytoplasm</location>
    </subcellularLocation>
</comment>
<dbReference type="PROSITE" id="PS50995">
    <property type="entry name" value="HTH_MARR_2"/>
    <property type="match status" value="1"/>
</dbReference>
<dbReference type="InterPro" id="IPR000835">
    <property type="entry name" value="HTH_MarR-typ"/>
</dbReference>
<evidence type="ECO:0000313" key="7">
    <source>
        <dbReference type="EMBL" id="TGY44132.1"/>
    </source>
</evidence>
<dbReference type="InterPro" id="IPR036388">
    <property type="entry name" value="WH-like_DNA-bd_sf"/>
</dbReference>
<dbReference type="EMBL" id="SRYR01000001">
    <property type="protein sequence ID" value="TGY44132.1"/>
    <property type="molecule type" value="Genomic_DNA"/>
</dbReference>
<feature type="domain" description="HTH marR-type" evidence="6">
    <location>
        <begin position="10"/>
        <end position="140"/>
    </location>
</feature>
<dbReference type="GO" id="GO:0005737">
    <property type="term" value="C:cytoplasm"/>
    <property type="evidence" value="ECO:0007669"/>
    <property type="project" value="UniProtKB-SubCell"/>
</dbReference>
<name>A0A4S2DQI2_9CLOT</name>
<dbReference type="PANTHER" id="PTHR33164">
    <property type="entry name" value="TRANSCRIPTIONAL REGULATOR, MARR FAMILY"/>
    <property type="match status" value="1"/>
</dbReference>
<dbReference type="FunFam" id="1.10.10.10:FF:000163">
    <property type="entry name" value="MarR family transcriptional regulator"/>
    <property type="match status" value="1"/>
</dbReference>
<dbReference type="GO" id="GO:0003700">
    <property type="term" value="F:DNA-binding transcription factor activity"/>
    <property type="evidence" value="ECO:0007669"/>
    <property type="project" value="InterPro"/>
</dbReference>
<reference evidence="7 8" key="1">
    <citation type="submission" date="2019-04" db="EMBL/GenBank/DDBJ databases">
        <title>Microbes associate with the intestines of laboratory mice.</title>
        <authorList>
            <person name="Navarre W."/>
            <person name="Wong E."/>
            <person name="Huang K."/>
            <person name="Tropini C."/>
            <person name="Ng K."/>
            <person name="Yu B."/>
        </authorList>
    </citation>
    <scope>NUCLEOTIDE SEQUENCE [LARGE SCALE GENOMIC DNA]</scope>
    <source>
        <strain evidence="7 8">NM50_B9-20</strain>
    </source>
</reference>
<keyword evidence="4" id="KW-0238">DNA-binding</keyword>
<evidence type="ECO:0000256" key="5">
    <source>
        <dbReference type="ARBA" id="ARBA00023163"/>
    </source>
</evidence>
<dbReference type="Proteomes" id="UP000306888">
    <property type="component" value="Unassembled WGS sequence"/>
</dbReference>
<dbReference type="InterPro" id="IPR055166">
    <property type="entry name" value="Transc_reg_Sar_Rot_HTH"/>
</dbReference>
<dbReference type="Gene3D" id="1.10.10.10">
    <property type="entry name" value="Winged helix-like DNA-binding domain superfamily/Winged helix DNA-binding domain"/>
    <property type="match status" value="1"/>
</dbReference>
<sequence>MSKYDNLKLDNQICFSLYAVSREIIKLYKPILDELKLTYTQYLVMLVLWEENKATVKHLGNRLHLDSGTLTPLLKKLEFMELIEKYRSKEDDRVVFAELTSKGRELQEKSKDVPNKVLCNMNFSEDKIKQLKEGIDELLFSLKK</sequence>
<protein>
    <submittedName>
        <fullName evidence="7">MarR family transcriptional regulator</fullName>
    </submittedName>
</protein>
<keyword evidence="2" id="KW-0963">Cytoplasm</keyword>
<dbReference type="InterPro" id="IPR039422">
    <property type="entry name" value="MarR/SlyA-like"/>
</dbReference>
<organism evidence="7 8">
    <name type="scientific">Clostridium sartagoforme</name>
    <dbReference type="NCBI Taxonomy" id="84031"/>
    <lineage>
        <taxon>Bacteria</taxon>
        <taxon>Bacillati</taxon>
        <taxon>Bacillota</taxon>
        <taxon>Clostridia</taxon>
        <taxon>Eubacteriales</taxon>
        <taxon>Clostridiaceae</taxon>
        <taxon>Clostridium</taxon>
    </lineage>
</organism>
<evidence type="ECO:0000256" key="1">
    <source>
        <dbReference type="ARBA" id="ARBA00004496"/>
    </source>
</evidence>
<dbReference type="InterPro" id="IPR036390">
    <property type="entry name" value="WH_DNA-bd_sf"/>
</dbReference>
<dbReference type="OrthoDB" id="9806864at2"/>
<evidence type="ECO:0000256" key="2">
    <source>
        <dbReference type="ARBA" id="ARBA00022490"/>
    </source>
</evidence>
<gene>
    <name evidence="7" type="ORF">E5347_04765</name>
</gene>
<dbReference type="GO" id="GO:0003677">
    <property type="term" value="F:DNA binding"/>
    <property type="evidence" value="ECO:0007669"/>
    <property type="project" value="UniProtKB-KW"/>
</dbReference>
<dbReference type="PANTHER" id="PTHR33164:SF5">
    <property type="entry name" value="ORGANIC HYDROPEROXIDE RESISTANCE TRANSCRIPTIONAL REGULATOR"/>
    <property type="match status" value="1"/>
</dbReference>
<evidence type="ECO:0000256" key="3">
    <source>
        <dbReference type="ARBA" id="ARBA00023015"/>
    </source>
</evidence>